<protein>
    <recommendedName>
        <fullName evidence="3">MarR family transcriptional regulator</fullName>
    </recommendedName>
</protein>
<organism evidence="1 2">
    <name type="scientific">Paractinoplanes durhamensis</name>
    <dbReference type="NCBI Taxonomy" id="113563"/>
    <lineage>
        <taxon>Bacteria</taxon>
        <taxon>Bacillati</taxon>
        <taxon>Actinomycetota</taxon>
        <taxon>Actinomycetes</taxon>
        <taxon>Micromonosporales</taxon>
        <taxon>Micromonosporaceae</taxon>
        <taxon>Paractinoplanes</taxon>
    </lineage>
</organism>
<reference evidence="1 2" key="1">
    <citation type="submission" date="2021-01" db="EMBL/GenBank/DDBJ databases">
        <title>Whole genome shotgun sequence of Actinoplanes durhamensis NBRC 14914.</title>
        <authorList>
            <person name="Komaki H."/>
            <person name="Tamura T."/>
        </authorList>
    </citation>
    <scope>NUCLEOTIDE SEQUENCE [LARGE SCALE GENOMIC DNA]</scope>
    <source>
        <strain evidence="1 2">NBRC 14914</strain>
    </source>
</reference>
<keyword evidence="2" id="KW-1185">Reference proteome</keyword>
<evidence type="ECO:0008006" key="3">
    <source>
        <dbReference type="Google" id="ProtNLM"/>
    </source>
</evidence>
<evidence type="ECO:0000313" key="1">
    <source>
        <dbReference type="EMBL" id="GIE07083.1"/>
    </source>
</evidence>
<comment type="caution">
    <text evidence="1">The sequence shown here is derived from an EMBL/GenBank/DDBJ whole genome shotgun (WGS) entry which is preliminary data.</text>
</comment>
<dbReference type="EMBL" id="BOML01000071">
    <property type="protein sequence ID" value="GIE07083.1"/>
    <property type="molecule type" value="Genomic_DNA"/>
</dbReference>
<evidence type="ECO:0000313" key="2">
    <source>
        <dbReference type="Proteomes" id="UP000637628"/>
    </source>
</evidence>
<gene>
    <name evidence="1" type="ORF">Adu01nite_84330</name>
</gene>
<dbReference type="Proteomes" id="UP000637628">
    <property type="component" value="Unassembled WGS sequence"/>
</dbReference>
<accession>A0ABQ3ZB77</accession>
<proteinExistence type="predicted"/>
<sequence length="57" mass="5885">MLSARVQVVAHVASELAAPQHVADVCAAVIDHLSPAELATLAAIGDKVRARLTALSR</sequence>
<name>A0ABQ3ZB77_9ACTN</name>